<dbReference type="EMBL" id="ML743570">
    <property type="protein sequence ID" value="KAE8138691.1"/>
    <property type="molecule type" value="Genomic_DNA"/>
</dbReference>
<dbReference type="PANTHER" id="PTHR38116:SF1">
    <property type="entry name" value="BZIP DOMAIN-CONTAINING PROTEIN"/>
    <property type="match status" value="1"/>
</dbReference>
<sequence length="278" mass="32230">MIRRPGEDWTGITDPACRKRLQNKLNQRALRARKRVQKRVHMVQQQMKNDRDRVEGRRYALILPRHDPATQGPQKRLLPQPSTLSEAVAMMTCFNITAYKSYYAADPCLDHLLTLSKFNVLRAFVDNMTVLGWSMQAMEDDNARSLFTGHDTPPHDHHHQVEKGKSSYPPSLLPTTTQRSIPHHPWLDCFPYPRMRDNLINAPTDFNDCELCTDMMDPANGDIGMMVWGAPWLPQSWEVSELFVQKWSWVIEGCPELLISSNYWRATRGLKRLTVRSF</sequence>
<dbReference type="AlphaFoldDB" id="A0A5N6SY38"/>
<dbReference type="OrthoDB" id="2245989at2759"/>
<dbReference type="Pfam" id="PF11905">
    <property type="entry name" value="DUF3425"/>
    <property type="match status" value="1"/>
</dbReference>
<dbReference type="Proteomes" id="UP000325672">
    <property type="component" value="Unassembled WGS sequence"/>
</dbReference>
<organism evidence="2 3">
    <name type="scientific">Aspergillus pseudotamarii</name>
    <dbReference type="NCBI Taxonomy" id="132259"/>
    <lineage>
        <taxon>Eukaryota</taxon>
        <taxon>Fungi</taxon>
        <taxon>Dikarya</taxon>
        <taxon>Ascomycota</taxon>
        <taxon>Pezizomycotina</taxon>
        <taxon>Eurotiomycetes</taxon>
        <taxon>Eurotiomycetidae</taxon>
        <taxon>Eurotiales</taxon>
        <taxon>Aspergillaceae</taxon>
        <taxon>Aspergillus</taxon>
        <taxon>Aspergillus subgen. Circumdati</taxon>
    </lineage>
</organism>
<keyword evidence="3" id="KW-1185">Reference proteome</keyword>
<dbReference type="PANTHER" id="PTHR38116">
    <property type="entry name" value="CHROMOSOME 7, WHOLE GENOME SHOTGUN SEQUENCE"/>
    <property type="match status" value="1"/>
</dbReference>
<evidence type="ECO:0000256" key="1">
    <source>
        <dbReference type="SAM" id="MobiDB-lite"/>
    </source>
</evidence>
<accession>A0A5N6SY38</accession>
<proteinExistence type="predicted"/>
<evidence type="ECO:0008006" key="4">
    <source>
        <dbReference type="Google" id="ProtNLM"/>
    </source>
</evidence>
<dbReference type="RefSeq" id="XP_031914754.1">
    <property type="nucleotide sequence ID" value="XM_032057168.1"/>
</dbReference>
<evidence type="ECO:0000313" key="3">
    <source>
        <dbReference type="Proteomes" id="UP000325672"/>
    </source>
</evidence>
<reference evidence="2 3" key="1">
    <citation type="submission" date="2019-04" db="EMBL/GenBank/DDBJ databases">
        <title>Friends and foes A comparative genomics study of 23 Aspergillus species from section Flavi.</title>
        <authorList>
            <consortium name="DOE Joint Genome Institute"/>
            <person name="Kjaerbolling I."/>
            <person name="Vesth T."/>
            <person name="Frisvad J.C."/>
            <person name="Nybo J.L."/>
            <person name="Theobald S."/>
            <person name="Kildgaard S."/>
            <person name="Isbrandt T."/>
            <person name="Kuo A."/>
            <person name="Sato A."/>
            <person name="Lyhne E.K."/>
            <person name="Kogle M.E."/>
            <person name="Wiebenga A."/>
            <person name="Kun R.S."/>
            <person name="Lubbers R.J."/>
            <person name="Makela M.R."/>
            <person name="Barry K."/>
            <person name="Chovatia M."/>
            <person name="Clum A."/>
            <person name="Daum C."/>
            <person name="Haridas S."/>
            <person name="He G."/>
            <person name="LaButti K."/>
            <person name="Lipzen A."/>
            <person name="Mondo S."/>
            <person name="Riley R."/>
            <person name="Salamov A."/>
            <person name="Simmons B.A."/>
            <person name="Magnuson J.K."/>
            <person name="Henrissat B."/>
            <person name="Mortensen U.H."/>
            <person name="Larsen T.O."/>
            <person name="Devries R.P."/>
            <person name="Grigoriev I.V."/>
            <person name="Machida M."/>
            <person name="Baker S.E."/>
            <person name="Andersen M.R."/>
        </authorList>
    </citation>
    <scope>NUCLEOTIDE SEQUENCE [LARGE SCALE GENOMIC DNA]</scope>
    <source>
        <strain evidence="2 3">CBS 117625</strain>
    </source>
</reference>
<gene>
    <name evidence="2" type="ORF">BDV38DRAFT_270524</name>
</gene>
<feature type="compositionally biased region" description="Basic and acidic residues" evidence="1">
    <location>
        <begin position="152"/>
        <end position="165"/>
    </location>
</feature>
<dbReference type="GeneID" id="43641378"/>
<protein>
    <recommendedName>
        <fullName evidence="4">BZIP domain-containing protein</fullName>
    </recommendedName>
</protein>
<dbReference type="InterPro" id="IPR021833">
    <property type="entry name" value="DUF3425"/>
</dbReference>
<name>A0A5N6SY38_ASPPS</name>
<feature type="region of interest" description="Disordered" evidence="1">
    <location>
        <begin position="149"/>
        <end position="169"/>
    </location>
</feature>
<evidence type="ECO:0000313" key="2">
    <source>
        <dbReference type="EMBL" id="KAE8138691.1"/>
    </source>
</evidence>